<dbReference type="AlphaFoldDB" id="A0A0F9J6Y2"/>
<organism evidence="1">
    <name type="scientific">marine sediment metagenome</name>
    <dbReference type="NCBI Taxonomy" id="412755"/>
    <lineage>
        <taxon>unclassified sequences</taxon>
        <taxon>metagenomes</taxon>
        <taxon>ecological metagenomes</taxon>
    </lineage>
</organism>
<protein>
    <submittedName>
        <fullName evidence="1">Uncharacterized protein</fullName>
    </submittedName>
</protein>
<gene>
    <name evidence="1" type="ORF">LCGC14_1490210</name>
</gene>
<dbReference type="EMBL" id="LAZR01010707">
    <property type="protein sequence ID" value="KKM65544.1"/>
    <property type="molecule type" value="Genomic_DNA"/>
</dbReference>
<reference evidence="1" key="1">
    <citation type="journal article" date="2015" name="Nature">
        <title>Complex archaea that bridge the gap between prokaryotes and eukaryotes.</title>
        <authorList>
            <person name="Spang A."/>
            <person name="Saw J.H."/>
            <person name="Jorgensen S.L."/>
            <person name="Zaremba-Niedzwiedzka K."/>
            <person name="Martijn J."/>
            <person name="Lind A.E."/>
            <person name="van Eijk R."/>
            <person name="Schleper C."/>
            <person name="Guy L."/>
            <person name="Ettema T.J."/>
        </authorList>
    </citation>
    <scope>NUCLEOTIDE SEQUENCE</scope>
</reference>
<sequence length="55" mass="6090">MLKDHSLALQSCPSCGHRLILFDPMRACRPCLACGKVWSKLWLVNGGPPLVKVSR</sequence>
<accession>A0A0F9J6Y2</accession>
<evidence type="ECO:0000313" key="1">
    <source>
        <dbReference type="EMBL" id="KKM65544.1"/>
    </source>
</evidence>
<comment type="caution">
    <text evidence="1">The sequence shown here is derived from an EMBL/GenBank/DDBJ whole genome shotgun (WGS) entry which is preliminary data.</text>
</comment>
<dbReference type="SUPFAM" id="SSF57783">
    <property type="entry name" value="Zinc beta-ribbon"/>
    <property type="match status" value="1"/>
</dbReference>
<proteinExistence type="predicted"/>
<name>A0A0F9J6Y2_9ZZZZ</name>